<accession>A0A6P0C7W9</accession>
<proteinExistence type="predicted"/>
<gene>
    <name evidence="1" type="ORF">GV827_03725</name>
</gene>
<keyword evidence="2" id="KW-1185">Reference proteome</keyword>
<organism evidence="1 2">
    <name type="scientific">Sulfitobacter sediminilitoris</name>
    <dbReference type="NCBI Taxonomy" id="2698830"/>
    <lineage>
        <taxon>Bacteria</taxon>
        <taxon>Pseudomonadati</taxon>
        <taxon>Pseudomonadota</taxon>
        <taxon>Alphaproteobacteria</taxon>
        <taxon>Rhodobacterales</taxon>
        <taxon>Roseobacteraceae</taxon>
        <taxon>Sulfitobacter</taxon>
    </lineage>
</organism>
<dbReference type="EMBL" id="JAABNT010000002">
    <property type="protein sequence ID" value="NEK21510.1"/>
    <property type="molecule type" value="Genomic_DNA"/>
</dbReference>
<reference evidence="1 2" key="1">
    <citation type="submission" date="2020-01" db="EMBL/GenBank/DDBJ databases">
        <title>Sulfitobacter sediminilitoris sp. nov., isolated from a tidal flat.</title>
        <authorList>
            <person name="Park S."/>
            <person name="Yoon J.-H."/>
        </authorList>
    </citation>
    <scope>NUCLEOTIDE SEQUENCE [LARGE SCALE GENOMIC DNA]</scope>
    <source>
        <strain evidence="1 2">JBTF-M27</strain>
    </source>
</reference>
<dbReference type="Proteomes" id="UP000468591">
    <property type="component" value="Unassembled WGS sequence"/>
</dbReference>
<sequence length="54" mass="5863">MKGLIFGPRGGLFFDSQLIMINRGKGQRPFQLALIDRGDAPIGCAITALILTLF</sequence>
<evidence type="ECO:0000313" key="2">
    <source>
        <dbReference type="Proteomes" id="UP000468591"/>
    </source>
</evidence>
<name>A0A6P0C7W9_9RHOB</name>
<comment type="caution">
    <text evidence="1">The sequence shown here is derived from an EMBL/GenBank/DDBJ whole genome shotgun (WGS) entry which is preliminary data.</text>
</comment>
<dbReference type="AlphaFoldDB" id="A0A6P0C7W9"/>
<protein>
    <submittedName>
        <fullName evidence="1">Uncharacterized protein</fullName>
    </submittedName>
</protein>
<dbReference type="RefSeq" id="WP_164352362.1">
    <property type="nucleotide sequence ID" value="NZ_JAABNT010000002.1"/>
</dbReference>
<evidence type="ECO:0000313" key="1">
    <source>
        <dbReference type="EMBL" id="NEK21510.1"/>
    </source>
</evidence>